<keyword evidence="1" id="KW-0472">Membrane</keyword>
<keyword evidence="3" id="KW-1185">Reference proteome</keyword>
<dbReference type="GeneID" id="7846188"/>
<sequence length="302" mass="35287">MIQNFGEEKNKKIKQNYEENTKTLFKLYFVLTLLFLAYAVTAIISSKNLRDKYSYLTDVQLSIIIFAAISILFEILTIYLLKTKQLTHLLFFLLLVVKSIMYAPLIIQLVSFLLGCFDKYCGQLIRHDGYVDAWLIEFNLQNYYPSCSEMEQSGDLVNMMIYNSIKIIISECKYQQDQQSCYQFDTLKIDNWEDMFVLQIVSFCLGQVWIFSAATLIILFKVKHVQATQKVDQEIKNNLQSQAQQGQMVFFQPVIQQALPQQSYNLYNQNNQQPYIPHLLIQQHPQNVKQNQEFVLGQPVSS</sequence>
<dbReference type="RefSeq" id="XP_001021797.4">
    <property type="nucleotide sequence ID" value="XM_001021797.4"/>
</dbReference>
<evidence type="ECO:0000313" key="2">
    <source>
        <dbReference type="EMBL" id="EAS01552.4"/>
    </source>
</evidence>
<feature type="transmembrane region" description="Helical" evidence="1">
    <location>
        <begin position="24"/>
        <end position="44"/>
    </location>
</feature>
<proteinExistence type="predicted"/>
<dbReference type="Proteomes" id="UP000009168">
    <property type="component" value="Unassembled WGS sequence"/>
</dbReference>
<protein>
    <submittedName>
        <fullName evidence="2">Transmembrane protein, putative</fullName>
    </submittedName>
</protein>
<feature type="transmembrane region" description="Helical" evidence="1">
    <location>
        <begin position="59"/>
        <end position="81"/>
    </location>
</feature>
<keyword evidence="1" id="KW-1133">Transmembrane helix</keyword>
<evidence type="ECO:0000313" key="3">
    <source>
        <dbReference type="Proteomes" id="UP000009168"/>
    </source>
</evidence>
<dbReference type="HOGENOM" id="CLU_1716916_0_0_1"/>
<dbReference type="EMBL" id="GG662601">
    <property type="protein sequence ID" value="EAS01552.4"/>
    <property type="molecule type" value="Genomic_DNA"/>
</dbReference>
<accession>Q23YB2</accession>
<dbReference type="InParanoid" id="Q23YB2"/>
<organism evidence="2 3">
    <name type="scientific">Tetrahymena thermophila (strain SB210)</name>
    <dbReference type="NCBI Taxonomy" id="312017"/>
    <lineage>
        <taxon>Eukaryota</taxon>
        <taxon>Sar</taxon>
        <taxon>Alveolata</taxon>
        <taxon>Ciliophora</taxon>
        <taxon>Intramacronucleata</taxon>
        <taxon>Oligohymenophorea</taxon>
        <taxon>Hymenostomatida</taxon>
        <taxon>Tetrahymenina</taxon>
        <taxon>Tetrahymenidae</taxon>
        <taxon>Tetrahymena</taxon>
    </lineage>
</organism>
<feature type="transmembrane region" description="Helical" evidence="1">
    <location>
        <begin position="88"/>
        <end position="110"/>
    </location>
</feature>
<dbReference type="KEGG" id="tet:TTHERM_00899510"/>
<name>Q23YB2_TETTS</name>
<evidence type="ECO:0000256" key="1">
    <source>
        <dbReference type="SAM" id="Phobius"/>
    </source>
</evidence>
<keyword evidence="1 2" id="KW-0812">Transmembrane</keyword>
<feature type="transmembrane region" description="Helical" evidence="1">
    <location>
        <begin position="196"/>
        <end position="220"/>
    </location>
</feature>
<gene>
    <name evidence="2" type="ORF">TTHERM_00899510</name>
</gene>
<dbReference type="AlphaFoldDB" id="Q23YB2"/>
<reference evidence="3" key="1">
    <citation type="journal article" date="2006" name="PLoS Biol.">
        <title>Macronuclear genome sequence of the ciliate Tetrahymena thermophila, a model eukaryote.</title>
        <authorList>
            <person name="Eisen J.A."/>
            <person name="Coyne R.S."/>
            <person name="Wu M."/>
            <person name="Wu D."/>
            <person name="Thiagarajan M."/>
            <person name="Wortman J.R."/>
            <person name="Badger J.H."/>
            <person name="Ren Q."/>
            <person name="Amedeo P."/>
            <person name="Jones K.M."/>
            <person name="Tallon L.J."/>
            <person name="Delcher A.L."/>
            <person name="Salzberg S.L."/>
            <person name="Silva J.C."/>
            <person name="Haas B.J."/>
            <person name="Majoros W.H."/>
            <person name="Farzad M."/>
            <person name="Carlton J.M."/>
            <person name="Smith R.K. Jr."/>
            <person name="Garg J."/>
            <person name="Pearlman R.E."/>
            <person name="Karrer K.M."/>
            <person name="Sun L."/>
            <person name="Manning G."/>
            <person name="Elde N.C."/>
            <person name="Turkewitz A.P."/>
            <person name="Asai D.J."/>
            <person name="Wilkes D.E."/>
            <person name="Wang Y."/>
            <person name="Cai H."/>
            <person name="Collins K."/>
            <person name="Stewart B.A."/>
            <person name="Lee S.R."/>
            <person name="Wilamowska K."/>
            <person name="Weinberg Z."/>
            <person name="Ruzzo W.L."/>
            <person name="Wloga D."/>
            <person name="Gaertig J."/>
            <person name="Frankel J."/>
            <person name="Tsao C.-C."/>
            <person name="Gorovsky M.A."/>
            <person name="Keeling P.J."/>
            <person name="Waller R.F."/>
            <person name="Patron N.J."/>
            <person name="Cherry J.M."/>
            <person name="Stover N.A."/>
            <person name="Krieger C.J."/>
            <person name="del Toro C."/>
            <person name="Ryder H.F."/>
            <person name="Williamson S.C."/>
            <person name="Barbeau R.A."/>
            <person name="Hamilton E.P."/>
            <person name="Orias E."/>
        </authorList>
    </citation>
    <scope>NUCLEOTIDE SEQUENCE [LARGE SCALE GENOMIC DNA]</scope>
    <source>
        <strain evidence="3">SB210</strain>
    </source>
</reference>